<organism evidence="1 2">
    <name type="scientific">Paenibacillus spiritus</name>
    <dbReference type="NCBI Taxonomy" id="2496557"/>
    <lineage>
        <taxon>Bacteria</taxon>
        <taxon>Bacillati</taxon>
        <taxon>Bacillota</taxon>
        <taxon>Bacilli</taxon>
        <taxon>Bacillales</taxon>
        <taxon>Paenibacillaceae</taxon>
        <taxon>Paenibacillus</taxon>
    </lineage>
</organism>
<comment type="caution">
    <text evidence="1">The sequence shown here is derived from an EMBL/GenBank/DDBJ whole genome shotgun (WGS) entry which is preliminary data.</text>
</comment>
<dbReference type="Proteomes" id="UP000367750">
    <property type="component" value="Unassembled WGS sequence"/>
</dbReference>
<evidence type="ECO:0000313" key="1">
    <source>
        <dbReference type="EMBL" id="KAA9005905.1"/>
    </source>
</evidence>
<dbReference type="AlphaFoldDB" id="A0A5J5GCM5"/>
<sequence>MKKKPRQEMARLTEQEDDLLQKVEATQYLLTAIIRHVESERTLDYKSARSVLFEAHRLFAQADRKLMKCRLKQIYFKSHTHDET</sequence>
<dbReference type="RefSeq" id="WP_150457606.1">
    <property type="nucleotide sequence ID" value="NZ_VYKK01000007.1"/>
</dbReference>
<gene>
    <name evidence="1" type="ORF">F4V43_07490</name>
</gene>
<keyword evidence="2" id="KW-1185">Reference proteome</keyword>
<evidence type="ECO:0000313" key="2">
    <source>
        <dbReference type="Proteomes" id="UP000367750"/>
    </source>
</evidence>
<proteinExistence type="predicted"/>
<accession>A0A5J5GCM5</accession>
<name>A0A5J5GCM5_9BACL</name>
<reference evidence="1 2" key="1">
    <citation type="submission" date="2019-09" db="EMBL/GenBank/DDBJ databases">
        <title>Bacillus ochoae sp. nov., Paenibacillus whitsoniae sp. nov., Paenibacillus spiritus sp. nov. Isolated from the Mars Exploration Rover during spacecraft assembly.</title>
        <authorList>
            <person name="Seuylemezian A."/>
            <person name="Vaishampayan P."/>
        </authorList>
    </citation>
    <scope>NUCLEOTIDE SEQUENCE [LARGE SCALE GENOMIC DNA]</scope>
    <source>
        <strain evidence="1 2">MER_111</strain>
    </source>
</reference>
<dbReference type="EMBL" id="VYKK01000007">
    <property type="protein sequence ID" value="KAA9005905.1"/>
    <property type="molecule type" value="Genomic_DNA"/>
</dbReference>
<protein>
    <submittedName>
        <fullName evidence="1">Uncharacterized protein</fullName>
    </submittedName>
</protein>